<evidence type="ECO:0000256" key="1">
    <source>
        <dbReference type="SAM" id="MobiDB-lite"/>
    </source>
</evidence>
<organism evidence="3 4">
    <name type="scientific">Lophium mytilinum</name>
    <dbReference type="NCBI Taxonomy" id="390894"/>
    <lineage>
        <taxon>Eukaryota</taxon>
        <taxon>Fungi</taxon>
        <taxon>Dikarya</taxon>
        <taxon>Ascomycota</taxon>
        <taxon>Pezizomycotina</taxon>
        <taxon>Dothideomycetes</taxon>
        <taxon>Pleosporomycetidae</taxon>
        <taxon>Mytilinidiales</taxon>
        <taxon>Mytilinidiaceae</taxon>
        <taxon>Lophium</taxon>
    </lineage>
</organism>
<evidence type="ECO:0000256" key="2">
    <source>
        <dbReference type="SAM" id="Phobius"/>
    </source>
</evidence>
<dbReference type="Proteomes" id="UP000799750">
    <property type="component" value="Unassembled WGS sequence"/>
</dbReference>
<dbReference type="EMBL" id="MU004195">
    <property type="protein sequence ID" value="KAF2491309.1"/>
    <property type="molecule type" value="Genomic_DNA"/>
</dbReference>
<evidence type="ECO:0000313" key="3">
    <source>
        <dbReference type="EMBL" id="KAF2491309.1"/>
    </source>
</evidence>
<feature type="region of interest" description="Disordered" evidence="1">
    <location>
        <begin position="1"/>
        <end position="29"/>
    </location>
</feature>
<accession>A0A6A6QGT6</accession>
<protein>
    <submittedName>
        <fullName evidence="3">Uncharacterized protein</fullName>
    </submittedName>
</protein>
<keyword evidence="2" id="KW-0812">Transmembrane</keyword>
<feature type="compositionally biased region" description="Polar residues" evidence="1">
    <location>
        <begin position="1"/>
        <end position="11"/>
    </location>
</feature>
<feature type="transmembrane region" description="Helical" evidence="2">
    <location>
        <begin position="64"/>
        <end position="91"/>
    </location>
</feature>
<name>A0A6A6QGT6_9PEZI</name>
<feature type="transmembrane region" description="Helical" evidence="2">
    <location>
        <begin position="559"/>
        <end position="581"/>
    </location>
</feature>
<sequence>MNILYPSSNGNSSRLSQRSLPPLPPSSQRASVVLTDSPLVAPSEKYVDIPKWPKTAQGIRHGGFFTVFSCLGNVLTVVVACAFFAFGAFVLRHDRVPTSDVPHLGLLRDSARYGPTVFPIFLEAIVGQAVHALALWRLEHGERMKILDQLLGSTSIFATVVTQLKYRNIGLLGTLLLLLWSLSPIGGQASLRVLDFGVTTNMYPQSMKYLRMDSEYMPSEPSADGEMDGQTAIFTTEAVYGSSLLSPWDVKSSPLDTWGNVKIPMIERLSNLTKDSEGWQQVDNDNATTFSSLIGIPTTSLPSDRKASFNMETSYWVLDCPVLKLSNDSTTELPGMDSGGVTPLPDWQGKRAMNWGISSPLDQFNTTLVQPFPPTNTTGTPLRRMYYLSMEESDNIHYPFRGGNSYAECTMNTSYVEVRAACNGRNCTVTHMRPSTQEHIDPALINGLTGAYSNFFFTYFVEAIAGSSYKLTAVQRYFTNPASPFDNVHPSIALYQLDKEDFATKFAQLLNTFWLAGIGLAQIPGGMPESRAGLHSGTNTSTTTATVIQSTPVLVCNRGWLAALFVATGMMCLTGVLGLVLEFTRKTPDLAINISSLARDNPYIHLPPGGSALDSATRGRLMQNVRIRFGDVKSEEQVGHIAMASCEKAEEEVIGSGSPPEMRVARLKGGKERLYA</sequence>
<dbReference type="OrthoDB" id="3692311at2759"/>
<keyword evidence="2" id="KW-0472">Membrane</keyword>
<proteinExistence type="predicted"/>
<gene>
    <name evidence="3" type="ORF">BU16DRAFT_565016</name>
</gene>
<feature type="transmembrane region" description="Helical" evidence="2">
    <location>
        <begin position="169"/>
        <end position="187"/>
    </location>
</feature>
<keyword evidence="2" id="KW-1133">Transmembrane helix</keyword>
<reference evidence="3" key="1">
    <citation type="journal article" date="2020" name="Stud. Mycol.">
        <title>101 Dothideomycetes genomes: a test case for predicting lifestyles and emergence of pathogens.</title>
        <authorList>
            <person name="Haridas S."/>
            <person name="Albert R."/>
            <person name="Binder M."/>
            <person name="Bloem J."/>
            <person name="Labutti K."/>
            <person name="Salamov A."/>
            <person name="Andreopoulos B."/>
            <person name="Baker S."/>
            <person name="Barry K."/>
            <person name="Bills G."/>
            <person name="Bluhm B."/>
            <person name="Cannon C."/>
            <person name="Castanera R."/>
            <person name="Culley D."/>
            <person name="Daum C."/>
            <person name="Ezra D."/>
            <person name="Gonzalez J."/>
            <person name="Henrissat B."/>
            <person name="Kuo A."/>
            <person name="Liang C."/>
            <person name="Lipzen A."/>
            <person name="Lutzoni F."/>
            <person name="Magnuson J."/>
            <person name="Mondo S."/>
            <person name="Nolan M."/>
            <person name="Ohm R."/>
            <person name="Pangilinan J."/>
            <person name="Park H.-J."/>
            <person name="Ramirez L."/>
            <person name="Alfaro M."/>
            <person name="Sun H."/>
            <person name="Tritt A."/>
            <person name="Yoshinaga Y."/>
            <person name="Zwiers L.-H."/>
            <person name="Turgeon B."/>
            <person name="Goodwin S."/>
            <person name="Spatafora J."/>
            <person name="Crous P."/>
            <person name="Grigoriev I."/>
        </authorList>
    </citation>
    <scope>NUCLEOTIDE SEQUENCE</scope>
    <source>
        <strain evidence="3">CBS 269.34</strain>
    </source>
</reference>
<keyword evidence="4" id="KW-1185">Reference proteome</keyword>
<evidence type="ECO:0000313" key="4">
    <source>
        <dbReference type="Proteomes" id="UP000799750"/>
    </source>
</evidence>
<feature type="transmembrane region" description="Helical" evidence="2">
    <location>
        <begin position="111"/>
        <end position="136"/>
    </location>
</feature>
<dbReference type="AlphaFoldDB" id="A0A6A6QGT6"/>